<dbReference type="InterPro" id="IPR004090">
    <property type="entry name" value="Chemotax_Me-accpt_rcpt"/>
</dbReference>
<dbReference type="PRINTS" id="PR00260">
    <property type="entry name" value="CHEMTRNSDUCR"/>
</dbReference>
<dbReference type="GO" id="GO:0006935">
    <property type="term" value="P:chemotaxis"/>
    <property type="evidence" value="ECO:0007669"/>
    <property type="project" value="UniProtKB-KW"/>
</dbReference>
<protein>
    <submittedName>
        <fullName evidence="6">Methyl-accepting chemotaxis protein</fullName>
    </submittedName>
</protein>
<feature type="transmembrane region" description="Helical" evidence="4">
    <location>
        <begin position="12"/>
        <end position="34"/>
    </location>
</feature>
<dbReference type="AlphaFoldDB" id="A0A4P2VPZ6"/>
<dbReference type="InterPro" id="IPR051310">
    <property type="entry name" value="MCP_chemotaxis"/>
</dbReference>
<name>A0A4P2VPZ6_FLUSA</name>
<keyword evidence="7" id="KW-1185">Reference proteome</keyword>
<keyword evidence="4" id="KW-0472">Membrane</keyword>
<dbReference type="OrthoDB" id="5287663at2"/>
<keyword evidence="4" id="KW-1133">Transmembrane helix</keyword>
<dbReference type="KEGG" id="sbf:JCM31447_24330"/>
<comment type="similarity">
    <text evidence="2">Belongs to the methyl-accepting chemotaxis (MCP) protein family.</text>
</comment>
<evidence type="ECO:0000313" key="6">
    <source>
        <dbReference type="EMBL" id="BBH53979.1"/>
    </source>
</evidence>
<evidence type="ECO:0000256" key="4">
    <source>
        <dbReference type="SAM" id="Phobius"/>
    </source>
</evidence>
<sequence length="720" mass="81328">MNFKKIYFSMRFKIISSLLIIIFTLCFVSIYQQLNNSKDIMKKMEYILESESLNLGNAIAAQFYERYGDVQAFAINPVFAENDRKKMQEALNQYSSLYGIYDVILYVDIHGNYIASNSLSPKGKEINNQLLKTENYAKEKWFQNVLMKKFTEDSEKKFQGTYFEGPSEDPIVSKVFGDHAYTTSFSAPVYDKSKKIIGIITNRANFSYLEDELIQVYKKLSKQGYSKADISLLDANGFVISEYDPSYNTSTEVKRDFNVLNKYNFFEQNSSQKELFNKTGMGITYSYNLKKNYDSIGGYALIDSPKWIPSIGWTVLIRSNVDFFFSHIYNLKYKFIMTVLALGLLSILIGFIIINAISNKFINISEHLKISAAKTFATANNIAISSETVANSTNDQSDAMQQSVSAMSEISSMITQTVEHVKDCSIFASTVQEKTDKGNLIMDKLTNSMESIQNANTDLQNMPNIITEVANKTSIINEIVFKTQLLSINASIEAARAGQHGKGFSVVAEEVGNLALTSGNAAKEIQILLQDSHNQVSRIIEITSKKIVDAQSVSYEAAKEFVTISQEIQSINDRLKGITLATKEQQIGVQQVVKAMSKMDQATKQNNSSAFEAKHLAKELKNEGMVVEKIMKAIQVLILGNFRFNHKTNKQTQLIDNLSESWEEQVPRNNNEVENITNSNIEVNNLIANIEKNVTKSQNDEYDKNELTAEHISFKENKHL</sequence>
<evidence type="ECO:0000256" key="1">
    <source>
        <dbReference type="ARBA" id="ARBA00022500"/>
    </source>
</evidence>
<dbReference type="GO" id="GO:0004888">
    <property type="term" value="F:transmembrane signaling receptor activity"/>
    <property type="evidence" value="ECO:0007669"/>
    <property type="project" value="InterPro"/>
</dbReference>
<dbReference type="RefSeq" id="WP_130610902.1">
    <property type="nucleotide sequence ID" value="NZ_AP019368.1"/>
</dbReference>
<evidence type="ECO:0000313" key="7">
    <source>
        <dbReference type="Proteomes" id="UP000291236"/>
    </source>
</evidence>
<dbReference type="EMBL" id="AP019368">
    <property type="protein sequence ID" value="BBH53979.1"/>
    <property type="molecule type" value="Genomic_DNA"/>
</dbReference>
<dbReference type="PROSITE" id="PS50111">
    <property type="entry name" value="CHEMOTAXIS_TRANSDUC_2"/>
    <property type="match status" value="1"/>
</dbReference>
<dbReference type="PANTHER" id="PTHR43531">
    <property type="entry name" value="PROTEIN ICFG"/>
    <property type="match status" value="1"/>
</dbReference>
<dbReference type="InterPro" id="IPR004089">
    <property type="entry name" value="MCPsignal_dom"/>
</dbReference>
<dbReference type="Gene3D" id="3.30.450.20">
    <property type="entry name" value="PAS domain"/>
    <property type="match status" value="1"/>
</dbReference>
<feature type="transmembrane region" description="Helical" evidence="4">
    <location>
        <begin position="335"/>
        <end position="357"/>
    </location>
</feature>
<dbReference type="Pfam" id="PF00015">
    <property type="entry name" value="MCPsignal"/>
    <property type="match status" value="1"/>
</dbReference>
<dbReference type="CDD" id="cd18773">
    <property type="entry name" value="PDC1_HK_sensor"/>
    <property type="match status" value="1"/>
</dbReference>
<keyword evidence="4" id="KW-0812">Transmembrane</keyword>
<organism evidence="6 7">
    <name type="scientific">Fluviispira sanaruensis</name>
    <dbReference type="NCBI Taxonomy" id="2493639"/>
    <lineage>
        <taxon>Bacteria</taxon>
        <taxon>Pseudomonadati</taxon>
        <taxon>Bdellovibrionota</taxon>
        <taxon>Oligoflexia</taxon>
        <taxon>Silvanigrellales</taxon>
        <taxon>Silvanigrellaceae</taxon>
        <taxon>Fluviispira</taxon>
    </lineage>
</organism>
<dbReference type="GO" id="GO:0007165">
    <property type="term" value="P:signal transduction"/>
    <property type="evidence" value="ECO:0007669"/>
    <property type="project" value="UniProtKB-KW"/>
</dbReference>
<keyword evidence="3" id="KW-0807">Transducer</keyword>
<reference evidence="6 7" key="1">
    <citation type="submission" date="2018-12" db="EMBL/GenBank/DDBJ databases">
        <title>Rubrispira sanarue gen. nov., sp., nov., a member of the order Silvanigrellales, isolated from a brackish lake in Hamamatsu Japan.</title>
        <authorList>
            <person name="Maejima Y."/>
            <person name="Iino T."/>
            <person name="Muraguchi Y."/>
            <person name="Fukuda K."/>
            <person name="Nojiri H."/>
            <person name="Ohkuma M."/>
            <person name="Moriuchi R."/>
            <person name="Dohra H."/>
            <person name="Kimbara K."/>
            <person name="Shintani M."/>
        </authorList>
    </citation>
    <scope>NUCLEOTIDE SEQUENCE [LARGE SCALE GENOMIC DNA]</scope>
    <source>
        <strain evidence="6 7">RF1110005</strain>
    </source>
</reference>
<evidence type="ECO:0000256" key="2">
    <source>
        <dbReference type="ARBA" id="ARBA00029447"/>
    </source>
</evidence>
<feature type="domain" description="Methyl-accepting transducer" evidence="5">
    <location>
        <begin position="371"/>
        <end position="621"/>
    </location>
</feature>
<accession>A0A4P2VPZ6</accession>
<proteinExistence type="inferred from homology"/>
<evidence type="ECO:0000256" key="3">
    <source>
        <dbReference type="PROSITE-ProRule" id="PRU00284"/>
    </source>
</evidence>
<dbReference type="GO" id="GO:0005886">
    <property type="term" value="C:plasma membrane"/>
    <property type="evidence" value="ECO:0007669"/>
    <property type="project" value="TreeGrafter"/>
</dbReference>
<evidence type="ECO:0000259" key="5">
    <source>
        <dbReference type="PROSITE" id="PS50111"/>
    </source>
</evidence>
<dbReference type="SMART" id="SM00283">
    <property type="entry name" value="MA"/>
    <property type="match status" value="1"/>
</dbReference>
<dbReference type="SUPFAM" id="SSF58104">
    <property type="entry name" value="Methyl-accepting chemotaxis protein (MCP) signaling domain"/>
    <property type="match status" value="1"/>
</dbReference>
<dbReference type="Proteomes" id="UP000291236">
    <property type="component" value="Chromosome"/>
</dbReference>
<dbReference type="Gene3D" id="1.10.287.950">
    <property type="entry name" value="Methyl-accepting chemotaxis protein"/>
    <property type="match status" value="1"/>
</dbReference>
<dbReference type="PANTHER" id="PTHR43531:SF11">
    <property type="entry name" value="METHYL-ACCEPTING CHEMOTAXIS PROTEIN 3"/>
    <property type="match status" value="1"/>
</dbReference>
<keyword evidence="1" id="KW-0145">Chemotaxis</keyword>
<gene>
    <name evidence="6" type="ORF">JCM31447_24330</name>
</gene>